<dbReference type="Proteomes" id="UP000799750">
    <property type="component" value="Unassembled WGS sequence"/>
</dbReference>
<dbReference type="AlphaFoldDB" id="A0A6A6QFP1"/>
<dbReference type="EMBL" id="MU004196">
    <property type="protein sequence ID" value="KAF2490991.1"/>
    <property type="molecule type" value="Genomic_DNA"/>
</dbReference>
<name>A0A6A6QFP1_9PEZI</name>
<sequence>MWHHQQVRAHLRMVREFWGGSKTMEECFDVRSGNRPASVISIAVILCSLPRILHTTKVIAAGSNCSLLYGDARYSFER</sequence>
<evidence type="ECO:0000313" key="1">
    <source>
        <dbReference type="EMBL" id="KAF2490991.1"/>
    </source>
</evidence>
<accession>A0A6A6QFP1</accession>
<evidence type="ECO:0000313" key="2">
    <source>
        <dbReference type="Proteomes" id="UP000799750"/>
    </source>
</evidence>
<gene>
    <name evidence="1" type="ORF">BU16DRAFT_140649</name>
</gene>
<reference evidence="1" key="1">
    <citation type="journal article" date="2020" name="Stud. Mycol.">
        <title>101 Dothideomycetes genomes: a test case for predicting lifestyles and emergence of pathogens.</title>
        <authorList>
            <person name="Haridas S."/>
            <person name="Albert R."/>
            <person name="Binder M."/>
            <person name="Bloem J."/>
            <person name="Labutti K."/>
            <person name="Salamov A."/>
            <person name="Andreopoulos B."/>
            <person name="Baker S."/>
            <person name="Barry K."/>
            <person name="Bills G."/>
            <person name="Bluhm B."/>
            <person name="Cannon C."/>
            <person name="Castanera R."/>
            <person name="Culley D."/>
            <person name="Daum C."/>
            <person name="Ezra D."/>
            <person name="Gonzalez J."/>
            <person name="Henrissat B."/>
            <person name="Kuo A."/>
            <person name="Liang C."/>
            <person name="Lipzen A."/>
            <person name="Lutzoni F."/>
            <person name="Magnuson J."/>
            <person name="Mondo S."/>
            <person name="Nolan M."/>
            <person name="Ohm R."/>
            <person name="Pangilinan J."/>
            <person name="Park H.-J."/>
            <person name="Ramirez L."/>
            <person name="Alfaro M."/>
            <person name="Sun H."/>
            <person name="Tritt A."/>
            <person name="Yoshinaga Y."/>
            <person name="Zwiers L.-H."/>
            <person name="Turgeon B."/>
            <person name="Goodwin S."/>
            <person name="Spatafora J."/>
            <person name="Crous P."/>
            <person name="Grigoriev I."/>
        </authorList>
    </citation>
    <scope>NUCLEOTIDE SEQUENCE</scope>
    <source>
        <strain evidence="1">CBS 269.34</strain>
    </source>
</reference>
<proteinExistence type="predicted"/>
<protein>
    <submittedName>
        <fullName evidence="1">Uncharacterized protein</fullName>
    </submittedName>
</protein>
<keyword evidence="2" id="KW-1185">Reference proteome</keyword>
<organism evidence="1 2">
    <name type="scientific">Lophium mytilinum</name>
    <dbReference type="NCBI Taxonomy" id="390894"/>
    <lineage>
        <taxon>Eukaryota</taxon>
        <taxon>Fungi</taxon>
        <taxon>Dikarya</taxon>
        <taxon>Ascomycota</taxon>
        <taxon>Pezizomycotina</taxon>
        <taxon>Dothideomycetes</taxon>
        <taxon>Pleosporomycetidae</taxon>
        <taxon>Mytilinidiales</taxon>
        <taxon>Mytilinidiaceae</taxon>
        <taxon>Lophium</taxon>
    </lineage>
</organism>